<evidence type="ECO:0000313" key="1">
    <source>
        <dbReference type="EMBL" id="OAE28040.1"/>
    </source>
</evidence>
<reference evidence="1" key="1">
    <citation type="submission" date="2016-03" db="EMBL/GenBank/DDBJ databases">
        <title>Mechanisms controlling the formation of the plant cell surface in tip-growing cells are functionally conserved among land plants.</title>
        <authorList>
            <person name="Honkanen S."/>
            <person name="Jones V.A."/>
            <person name="Morieri G."/>
            <person name="Champion C."/>
            <person name="Hetherington A.J."/>
            <person name="Kelly S."/>
            <person name="Saint-Marcoux D."/>
            <person name="Proust H."/>
            <person name="Prescott H."/>
            <person name="Dolan L."/>
        </authorList>
    </citation>
    <scope>NUCLEOTIDE SEQUENCE [LARGE SCALE GENOMIC DNA]</scope>
    <source>
        <tissue evidence="1">Whole gametophyte</tissue>
    </source>
</reference>
<name>A0A176W4T8_MARPO</name>
<dbReference type="AlphaFoldDB" id="A0A176W4T8"/>
<dbReference type="Proteomes" id="UP000077202">
    <property type="component" value="Unassembled WGS sequence"/>
</dbReference>
<organism evidence="1 2">
    <name type="scientific">Marchantia polymorpha subsp. ruderalis</name>
    <dbReference type="NCBI Taxonomy" id="1480154"/>
    <lineage>
        <taxon>Eukaryota</taxon>
        <taxon>Viridiplantae</taxon>
        <taxon>Streptophyta</taxon>
        <taxon>Embryophyta</taxon>
        <taxon>Marchantiophyta</taxon>
        <taxon>Marchantiopsida</taxon>
        <taxon>Marchantiidae</taxon>
        <taxon>Marchantiales</taxon>
        <taxon>Marchantiaceae</taxon>
        <taxon>Marchantia</taxon>
    </lineage>
</organism>
<sequence>MLGTPLFRRAFRSEEKGLVLMHNAKVFPALQLDDSRIYGKQETQSSWLPQAKHLVRLHQPWILCQKGMEKNDEEKCTQATRLEIDNKDTAEEVLSATTEAISSRSKGMKKTAHNTKGIAWEVKIDAGYETLVGLQLSASGVMETTNVTTENRFLRQVASGILNINSLLLGFEFQNRTHFWV</sequence>
<evidence type="ECO:0000313" key="2">
    <source>
        <dbReference type="Proteomes" id="UP000077202"/>
    </source>
</evidence>
<protein>
    <submittedName>
        <fullName evidence="1">Uncharacterized protein</fullName>
    </submittedName>
</protein>
<dbReference type="EMBL" id="LVLJ01001782">
    <property type="protein sequence ID" value="OAE28040.1"/>
    <property type="molecule type" value="Genomic_DNA"/>
</dbReference>
<comment type="caution">
    <text evidence="1">The sequence shown here is derived from an EMBL/GenBank/DDBJ whole genome shotgun (WGS) entry which is preliminary data.</text>
</comment>
<gene>
    <name evidence="1" type="ORF">AXG93_488s1020</name>
</gene>
<accession>A0A176W4T8</accession>
<proteinExistence type="predicted"/>
<keyword evidence="2" id="KW-1185">Reference proteome</keyword>